<protein>
    <submittedName>
        <fullName evidence="7">Peptide ABC transporter substrate-binding protein</fullName>
    </submittedName>
</protein>
<dbReference type="AlphaFoldDB" id="A0A2T4UR39"/>
<dbReference type="Gene3D" id="3.40.190.10">
    <property type="entry name" value="Periplasmic binding protein-like II"/>
    <property type="match status" value="1"/>
</dbReference>
<keyword evidence="8" id="KW-1185">Reference proteome</keyword>
<dbReference type="Proteomes" id="UP000241085">
    <property type="component" value="Unassembled WGS sequence"/>
</dbReference>
<evidence type="ECO:0000259" key="6">
    <source>
        <dbReference type="Pfam" id="PF00496"/>
    </source>
</evidence>
<sequence>MTIRTRTLRLGAAAAVAALAMTGCAPGGGGGAASTDLTLATSFDFQSFDPGELTTGGEAPQYWMPVYDTLLTSEPDGSLSPGLATSWSYDETNTALTLELRDDVTFSDGAAFDAEAVKANIEHAAAGSGADKWRSASIAEVEVISPTEVEFTLAQPDPFLLTNLAFSAGAMGSPDALENADLALNPVGSGPYVLDTAATTVGSTFVYTKNPDYWDAEAWPYEKISLKVIADVTARVNAVKSGQADGAWIDQATSTGFDASDFTLYSDPVDWVGVNIADRDGATQPALKDVRVRQAIAMAFDREAILDSIDGGAGTVTEQMWSEGTSAYDPALEGTYPYDPARARELLAEAGYPDGFSVEMADFTFRAKYQPILQKYLADIGITVTYVPINPANLFQEFANPRFSLQIASIGGGADSWDTLTSVLPDGFFNPFHTTTPELEGIVEQIRSTSGEEQASAYQAANRYVTENAWVAPWYKVDSFYVTSADTTTERLFGSVAPLISSFAPAS</sequence>
<reference evidence="7 8" key="1">
    <citation type="submission" date="2018-03" db="EMBL/GenBank/DDBJ databases">
        <title>Bacteriophage NCPPB3778 and a type I-E CRISPR drive the evolution of the US Biological Select Agent, Rathayibacter toxicus.</title>
        <authorList>
            <person name="Davis E.W.II."/>
            <person name="Tabima J.F."/>
            <person name="Weisberg A.J."/>
            <person name="Dantas Lopes L."/>
            <person name="Wiseman M.S."/>
            <person name="Wiseman M.S."/>
            <person name="Pupko T."/>
            <person name="Belcher M.S."/>
            <person name="Sechler A.J."/>
            <person name="Tancos M.A."/>
            <person name="Schroeder B.K."/>
            <person name="Murray T.D."/>
            <person name="Luster D.G."/>
            <person name="Schneider W.L."/>
            <person name="Rogers E."/>
            <person name="Andreote F.D."/>
            <person name="Grunwald N.J."/>
            <person name="Putnam M.L."/>
            <person name="Chang J.H."/>
        </authorList>
    </citation>
    <scope>NUCLEOTIDE SEQUENCE [LARGE SCALE GENOMIC DNA]</scope>
    <source>
        <strain evidence="7 8">DSM 15933</strain>
    </source>
</reference>
<name>A0A2T4UR39_9MICO</name>
<keyword evidence="3" id="KW-0813">Transport</keyword>
<dbReference type="PANTHER" id="PTHR30290:SF10">
    <property type="entry name" value="PERIPLASMIC OLIGOPEPTIDE-BINDING PROTEIN-RELATED"/>
    <property type="match status" value="1"/>
</dbReference>
<proteinExistence type="inferred from homology"/>
<dbReference type="GO" id="GO:0042597">
    <property type="term" value="C:periplasmic space"/>
    <property type="evidence" value="ECO:0007669"/>
    <property type="project" value="UniProtKB-ARBA"/>
</dbReference>
<dbReference type="InterPro" id="IPR000914">
    <property type="entry name" value="SBP_5_dom"/>
</dbReference>
<dbReference type="Gene3D" id="3.10.105.10">
    <property type="entry name" value="Dipeptide-binding Protein, Domain 3"/>
    <property type="match status" value="1"/>
</dbReference>
<comment type="caution">
    <text evidence="7">The sequence shown here is derived from an EMBL/GenBank/DDBJ whole genome shotgun (WGS) entry which is preliminary data.</text>
</comment>
<dbReference type="Pfam" id="PF00496">
    <property type="entry name" value="SBP_bac_5"/>
    <property type="match status" value="1"/>
</dbReference>
<gene>
    <name evidence="7" type="ORF">C1I63_03445</name>
</gene>
<feature type="chain" id="PRO_5038448851" evidence="5">
    <location>
        <begin position="26"/>
        <end position="507"/>
    </location>
</feature>
<feature type="domain" description="Solute-binding protein family 5" evidence="6">
    <location>
        <begin position="79"/>
        <end position="422"/>
    </location>
</feature>
<keyword evidence="4 5" id="KW-0732">Signal</keyword>
<evidence type="ECO:0000313" key="8">
    <source>
        <dbReference type="Proteomes" id="UP000241085"/>
    </source>
</evidence>
<evidence type="ECO:0000256" key="5">
    <source>
        <dbReference type="SAM" id="SignalP"/>
    </source>
</evidence>
<dbReference type="InterPro" id="IPR030678">
    <property type="entry name" value="Peptide/Ni-bd"/>
</dbReference>
<dbReference type="PROSITE" id="PS51257">
    <property type="entry name" value="PROKAR_LIPOPROTEIN"/>
    <property type="match status" value="1"/>
</dbReference>
<dbReference type="InterPro" id="IPR039424">
    <property type="entry name" value="SBP_5"/>
</dbReference>
<evidence type="ECO:0000256" key="1">
    <source>
        <dbReference type="ARBA" id="ARBA00004196"/>
    </source>
</evidence>
<dbReference type="SUPFAM" id="SSF53850">
    <property type="entry name" value="Periplasmic binding protein-like II"/>
    <property type="match status" value="1"/>
</dbReference>
<comment type="similarity">
    <text evidence="2">Belongs to the bacterial solute-binding protein 5 family.</text>
</comment>
<dbReference type="EMBL" id="PZPL01000001">
    <property type="protein sequence ID" value="PTL71983.1"/>
    <property type="molecule type" value="Genomic_DNA"/>
</dbReference>
<dbReference type="PANTHER" id="PTHR30290">
    <property type="entry name" value="PERIPLASMIC BINDING COMPONENT OF ABC TRANSPORTER"/>
    <property type="match status" value="1"/>
</dbReference>
<dbReference type="RefSeq" id="WP_107573781.1">
    <property type="nucleotide sequence ID" value="NZ_PZPL01000001.1"/>
</dbReference>
<evidence type="ECO:0000256" key="4">
    <source>
        <dbReference type="ARBA" id="ARBA00022729"/>
    </source>
</evidence>
<dbReference type="GO" id="GO:0015833">
    <property type="term" value="P:peptide transport"/>
    <property type="evidence" value="ECO:0007669"/>
    <property type="project" value="TreeGrafter"/>
</dbReference>
<dbReference type="PIRSF" id="PIRSF002741">
    <property type="entry name" value="MppA"/>
    <property type="match status" value="1"/>
</dbReference>
<dbReference type="GO" id="GO:1904680">
    <property type="term" value="F:peptide transmembrane transporter activity"/>
    <property type="evidence" value="ECO:0007669"/>
    <property type="project" value="TreeGrafter"/>
</dbReference>
<evidence type="ECO:0000256" key="2">
    <source>
        <dbReference type="ARBA" id="ARBA00005695"/>
    </source>
</evidence>
<feature type="signal peptide" evidence="5">
    <location>
        <begin position="1"/>
        <end position="25"/>
    </location>
</feature>
<organism evidence="7 8">
    <name type="scientific">Rathayibacter caricis DSM 15933</name>
    <dbReference type="NCBI Taxonomy" id="1328867"/>
    <lineage>
        <taxon>Bacteria</taxon>
        <taxon>Bacillati</taxon>
        <taxon>Actinomycetota</taxon>
        <taxon>Actinomycetes</taxon>
        <taxon>Micrococcales</taxon>
        <taxon>Microbacteriaceae</taxon>
        <taxon>Rathayibacter</taxon>
    </lineage>
</organism>
<evidence type="ECO:0000313" key="7">
    <source>
        <dbReference type="EMBL" id="PTL71983.1"/>
    </source>
</evidence>
<comment type="subcellular location">
    <subcellularLocation>
        <location evidence="1">Cell envelope</location>
    </subcellularLocation>
</comment>
<evidence type="ECO:0000256" key="3">
    <source>
        <dbReference type="ARBA" id="ARBA00022448"/>
    </source>
</evidence>
<dbReference type="GO" id="GO:0043190">
    <property type="term" value="C:ATP-binding cassette (ABC) transporter complex"/>
    <property type="evidence" value="ECO:0007669"/>
    <property type="project" value="InterPro"/>
</dbReference>
<accession>A0A2T4UR39</accession>
<dbReference type="GO" id="GO:0030313">
    <property type="term" value="C:cell envelope"/>
    <property type="evidence" value="ECO:0007669"/>
    <property type="project" value="UniProtKB-SubCell"/>
</dbReference>